<dbReference type="RefSeq" id="WP_303734164.1">
    <property type="nucleotide sequence ID" value="NZ_CAKZHK010000007.1"/>
</dbReference>
<proteinExistence type="predicted"/>
<name>A0A2W5STH3_9CORY</name>
<sequence length="168" mass="18606">MRIYVPATFSTLQELAENKSMPVRSGVAFAVTPALREYFTSGDDEELGYQAYLDAGRASLRLLSVGDEDRFPHRRVILTFEVDESTVTPDPTAGESTVRLDPPTLSADDLASIHIDVKQAEEDTAQALRVIDEADLGDDDAEHLLANCEDHDLAWYDPQELPMVVQLL</sequence>
<evidence type="ECO:0000313" key="2">
    <source>
        <dbReference type="Proteomes" id="UP000249432"/>
    </source>
</evidence>
<protein>
    <submittedName>
        <fullName evidence="1">Uncharacterized protein</fullName>
    </submittedName>
</protein>
<dbReference type="InterPro" id="IPR054206">
    <property type="entry name" value="DUF6912"/>
</dbReference>
<dbReference type="AlphaFoldDB" id="A0A2W5STH3"/>
<comment type="caution">
    <text evidence="1">The sequence shown here is derived from an EMBL/GenBank/DDBJ whole genome shotgun (WGS) entry which is preliminary data.</text>
</comment>
<dbReference type="Proteomes" id="UP000249432">
    <property type="component" value="Unassembled WGS sequence"/>
</dbReference>
<dbReference type="Pfam" id="PF21853">
    <property type="entry name" value="DUF6912"/>
    <property type="match status" value="1"/>
</dbReference>
<accession>A0A2W5STH3</accession>
<gene>
    <name evidence="1" type="ORF">DI525_02175</name>
</gene>
<reference evidence="1 2" key="1">
    <citation type="submission" date="2017-08" db="EMBL/GenBank/DDBJ databases">
        <title>Infants hospitalized years apart are colonized by the same room-sourced microbial strains.</title>
        <authorList>
            <person name="Brooks B."/>
            <person name="Olm M.R."/>
            <person name="Firek B.A."/>
            <person name="Baker R."/>
            <person name="Thomas B.C."/>
            <person name="Morowitz M.J."/>
            <person name="Banfield J.F."/>
        </authorList>
    </citation>
    <scope>NUCLEOTIDE SEQUENCE [LARGE SCALE GENOMIC DNA]</scope>
    <source>
        <strain evidence="1">S2_003_000_R1_3</strain>
    </source>
</reference>
<organism evidence="1 2">
    <name type="scientific">Corynebacterium kroppenstedtii</name>
    <dbReference type="NCBI Taxonomy" id="161879"/>
    <lineage>
        <taxon>Bacteria</taxon>
        <taxon>Bacillati</taxon>
        <taxon>Actinomycetota</taxon>
        <taxon>Actinomycetes</taxon>
        <taxon>Mycobacteriales</taxon>
        <taxon>Corynebacteriaceae</taxon>
        <taxon>Corynebacterium</taxon>
    </lineage>
</organism>
<evidence type="ECO:0000313" key="1">
    <source>
        <dbReference type="EMBL" id="PZR06130.1"/>
    </source>
</evidence>
<dbReference type="EMBL" id="QFRA01000003">
    <property type="protein sequence ID" value="PZR06130.1"/>
    <property type="molecule type" value="Genomic_DNA"/>
</dbReference>